<comment type="similarity">
    <text evidence="1">Belongs to the intimin/invasin family.</text>
</comment>
<feature type="domain" description="Big-1" evidence="2">
    <location>
        <begin position="59"/>
        <end position="153"/>
    </location>
</feature>
<protein>
    <recommendedName>
        <fullName evidence="2">Big-1 domain-containing protein</fullName>
    </recommendedName>
</protein>
<evidence type="ECO:0000259" key="2">
    <source>
        <dbReference type="PROSITE" id="PS51127"/>
    </source>
</evidence>
<dbReference type="EMBL" id="QFOD01000002">
    <property type="protein sequence ID" value="PZP35727.1"/>
    <property type="molecule type" value="Genomic_DNA"/>
</dbReference>
<organism evidence="3 4">
    <name type="scientific">Roseateles depolymerans</name>
    <dbReference type="NCBI Taxonomy" id="76731"/>
    <lineage>
        <taxon>Bacteria</taxon>
        <taxon>Pseudomonadati</taxon>
        <taxon>Pseudomonadota</taxon>
        <taxon>Betaproteobacteria</taxon>
        <taxon>Burkholderiales</taxon>
        <taxon>Sphaerotilaceae</taxon>
        <taxon>Roseateles</taxon>
    </lineage>
</organism>
<dbReference type="InterPro" id="IPR003344">
    <property type="entry name" value="Big_1_dom"/>
</dbReference>
<dbReference type="SUPFAM" id="SSF49373">
    <property type="entry name" value="Invasin/intimin cell-adhesion fragments"/>
    <property type="match status" value="2"/>
</dbReference>
<evidence type="ECO:0000313" key="4">
    <source>
        <dbReference type="Proteomes" id="UP000249633"/>
    </source>
</evidence>
<reference evidence="3 4" key="1">
    <citation type="submission" date="2017-08" db="EMBL/GenBank/DDBJ databases">
        <title>Infants hospitalized years apart are colonized by the same room-sourced microbial strains.</title>
        <authorList>
            <person name="Brooks B."/>
            <person name="Olm M.R."/>
            <person name="Firek B.A."/>
            <person name="Baker R."/>
            <person name="Thomas B.C."/>
            <person name="Morowitz M.J."/>
            <person name="Banfield J.F."/>
        </authorList>
    </citation>
    <scope>NUCLEOTIDE SEQUENCE [LARGE SCALE GENOMIC DNA]</scope>
    <source>
        <strain evidence="3">S2_012_000_R2_81</strain>
    </source>
</reference>
<dbReference type="AlphaFoldDB" id="A0A2W5E2J1"/>
<evidence type="ECO:0000313" key="3">
    <source>
        <dbReference type="EMBL" id="PZP35727.1"/>
    </source>
</evidence>
<evidence type="ECO:0000256" key="1">
    <source>
        <dbReference type="ARBA" id="ARBA00010116"/>
    </source>
</evidence>
<comment type="caution">
    <text evidence="3">The sequence shown here is derived from an EMBL/GenBank/DDBJ whole genome shotgun (WGS) entry which is preliminary data.</text>
</comment>
<proteinExistence type="inferred from homology"/>
<gene>
    <name evidence="3" type="ORF">DI603_02870</name>
</gene>
<dbReference type="InterPro" id="IPR008964">
    <property type="entry name" value="Invasin/intimin_cell_adhesion"/>
</dbReference>
<dbReference type="InterPro" id="IPR013783">
    <property type="entry name" value="Ig-like_fold"/>
</dbReference>
<dbReference type="PROSITE" id="PS51257">
    <property type="entry name" value="PROKAR_LIPOPROTEIN"/>
    <property type="match status" value="1"/>
</dbReference>
<name>A0A2W5E2J1_9BURK</name>
<sequence length="738" mass="74292">MQEFSMKNVVTGRHARSVVYLALTAMLAACGGGGGSSAGTPVVGPDAGASSPTATDSATVSLKLSSTTVTAGAPATVTVTVVNKSGAAIPGLVVKFSTDANLGAFSASSALTDANGTASVVLSPAASTTAGADTLRATVTYGGTDYSGTTGFQLTATNVTIASFTSDVPSGTSLSAYGQANLTVSLAGTSATTPVNVVLTSSCVTAGKGTITPSNVTTSTGKATFTFRDGGCGAVATSENLQVSVTGTSLTQSLSLPVASPNASSIGFVSASPNSIYLRGSGYVESADVTFQVKDAANNGLPNQTVVLEPSVLVGGLTLDGQTAAVTKITDSNGNVIVRVNSGTVPTPVRIKATLQGNNTISTVSSALAIAVGLPSQLNFSFAQGTRNIEGYDIQGTANTYTIIASDRLGNPVPNGTAINFIAEAGQIEAIKQSALNGSGIATATANAVSASPVPKDGRVTVLAYALGEESFLDTNGDNVYNDGSEAGKPKEDFQDLGDVFLDRKYDNYFNATDDQFVPLGTGDSKACVAATSPLLATDVSIPMKPGTCSQTWGRAHVRRALQTIYSTSAAYPLWGTSWPDNAVGVGGVCANSSTLTTTYVNDVAQQAVFKPVVGTQLYGMPSGAALTLIAADANTVAYNPMAAGTAISVTATDGMSVSVLGGTPVPSTSTPSGVSLSYKFDDKTDEGTMTISFRSPSGLITSVPVKVSTRAYGSGVVLSSPATQDQTYRQSLAKCSN</sequence>
<dbReference type="Proteomes" id="UP000249633">
    <property type="component" value="Unassembled WGS sequence"/>
</dbReference>
<dbReference type="Gene3D" id="2.60.40.10">
    <property type="entry name" value="Immunoglobulins"/>
    <property type="match status" value="3"/>
</dbReference>
<dbReference type="SMART" id="SM00634">
    <property type="entry name" value="BID_1"/>
    <property type="match status" value="1"/>
</dbReference>
<accession>A0A2W5E2J1</accession>
<dbReference type="PROSITE" id="PS51127">
    <property type="entry name" value="BIG1"/>
    <property type="match status" value="1"/>
</dbReference>